<evidence type="ECO:0000313" key="1">
    <source>
        <dbReference type="EMBL" id="KPL91315.1"/>
    </source>
</evidence>
<name>A0A0P6Y519_9CHLR</name>
<comment type="caution">
    <text evidence="1">The sequence shown here is derived from an EMBL/GenBank/DDBJ whole genome shotgun (WGS) entry which is preliminary data.</text>
</comment>
<accession>A0A0P6Y519</accession>
<dbReference type="OrthoDB" id="437421at2"/>
<sequence length="362" mass="41802">MGYAADLCNQATQLFRQGQFRSAASLLEQGIVVARQEADKDNELLCYQKLTAALMNLDESQQALELATTMLARARQLNEPHYELVATIRLCSALIDLDLKGRWPEIKLLLLDCLQQAEARETSAWQLDCLRLLAGNAMTMQEYDDALSYAQQGLSIIRHDTYSADFYRYVFYRVLQRLHSQREEHADALRYGLLSFEYAQREGNPAWVVLARRYLAHLHYQQGNLQEAFNLFSENVATALAYDCANDHQDATMWRAEIALQLEMGEQALEFAREALALARQRLHARDEAWALLANVRALYKLNRSDEAWYFANEAYYFAQTQQFEHRLKEAREWIETLTKKQAAPIAAKTQGSWFDRLIGKR</sequence>
<dbReference type="Gene3D" id="1.25.40.10">
    <property type="entry name" value="Tetratricopeptide repeat domain"/>
    <property type="match status" value="2"/>
</dbReference>
<dbReference type="SUPFAM" id="SSF48452">
    <property type="entry name" value="TPR-like"/>
    <property type="match status" value="3"/>
</dbReference>
<dbReference type="STRING" id="70996.SE18_02495"/>
<dbReference type="RefSeq" id="WP_054532839.1">
    <property type="nucleotide sequence ID" value="NZ_LGKP01000006.1"/>
</dbReference>
<dbReference type="InterPro" id="IPR011990">
    <property type="entry name" value="TPR-like_helical_dom_sf"/>
</dbReference>
<evidence type="ECO:0000313" key="2">
    <source>
        <dbReference type="Proteomes" id="UP000050277"/>
    </source>
</evidence>
<gene>
    <name evidence="1" type="ORF">SE18_02495</name>
</gene>
<reference evidence="1 2" key="1">
    <citation type="submission" date="2015-07" db="EMBL/GenBank/DDBJ databases">
        <title>Whole genome sequence of Herpetosiphon geysericola DSM 7119.</title>
        <authorList>
            <person name="Hemp J."/>
            <person name="Ward L.M."/>
            <person name="Pace L.A."/>
            <person name="Fischer W.W."/>
        </authorList>
    </citation>
    <scope>NUCLEOTIDE SEQUENCE [LARGE SCALE GENOMIC DNA]</scope>
    <source>
        <strain evidence="1 2">DSM 7119</strain>
    </source>
</reference>
<dbReference type="EMBL" id="LGKP01000006">
    <property type="protein sequence ID" value="KPL91315.1"/>
    <property type="molecule type" value="Genomic_DNA"/>
</dbReference>
<dbReference type="AlphaFoldDB" id="A0A0P6Y519"/>
<organism evidence="1 2">
    <name type="scientific">Herpetosiphon geysericola</name>
    <dbReference type="NCBI Taxonomy" id="70996"/>
    <lineage>
        <taxon>Bacteria</taxon>
        <taxon>Bacillati</taxon>
        <taxon>Chloroflexota</taxon>
        <taxon>Chloroflexia</taxon>
        <taxon>Herpetosiphonales</taxon>
        <taxon>Herpetosiphonaceae</taxon>
        <taxon>Herpetosiphon</taxon>
    </lineage>
</organism>
<protein>
    <recommendedName>
        <fullName evidence="3">MalT-like TPR region domain-containing protein</fullName>
    </recommendedName>
</protein>
<evidence type="ECO:0008006" key="3">
    <source>
        <dbReference type="Google" id="ProtNLM"/>
    </source>
</evidence>
<dbReference type="Proteomes" id="UP000050277">
    <property type="component" value="Unassembled WGS sequence"/>
</dbReference>
<proteinExistence type="predicted"/>
<keyword evidence="2" id="KW-1185">Reference proteome</keyword>